<feature type="transmembrane region" description="Helical" evidence="1">
    <location>
        <begin position="75"/>
        <end position="95"/>
    </location>
</feature>
<proteinExistence type="predicted"/>
<keyword evidence="1" id="KW-0472">Membrane</keyword>
<name>A0A1I1E4X3_BREAD</name>
<organism evidence="2 3">
    <name type="scientific">Brevinema andersonii</name>
    <dbReference type="NCBI Taxonomy" id="34097"/>
    <lineage>
        <taxon>Bacteria</taxon>
        <taxon>Pseudomonadati</taxon>
        <taxon>Spirochaetota</taxon>
        <taxon>Spirochaetia</taxon>
        <taxon>Brevinematales</taxon>
        <taxon>Brevinemataceae</taxon>
        <taxon>Brevinema</taxon>
    </lineage>
</organism>
<reference evidence="3" key="1">
    <citation type="submission" date="2016-10" db="EMBL/GenBank/DDBJ databases">
        <authorList>
            <person name="Varghese N."/>
            <person name="Submissions S."/>
        </authorList>
    </citation>
    <scope>NUCLEOTIDE SEQUENCE [LARGE SCALE GENOMIC DNA]</scope>
    <source>
        <strain evidence="3">ATCC 43811</strain>
    </source>
</reference>
<dbReference type="EMBL" id="FOKY01000007">
    <property type="protein sequence ID" value="SFB82127.1"/>
    <property type="molecule type" value="Genomic_DNA"/>
</dbReference>
<keyword evidence="1" id="KW-1133">Transmembrane helix</keyword>
<keyword evidence="3" id="KW-1185">Reference proteome</keyword>
<feature type="transmembrane region" description="Helical" evidence="1">
    <location>
        <begin position="102"/>
        <end position="119"/>
    </location>
</feature>
<evidence type="ECO:0000256" key="1">
    <source>
        <dbReference type="SAM" id="Phobius"/>
    </source>
</evidence>
<dbReference type="Proteomes" id="UP000240042">
    <property type="component" value="Unassembled WGS sequence"/>
</dbReference>
<keyword evidence="1" id="KW-0812">Transmembrane</keyword>
<feature type="transmembrane region" description="Helical" evidence="1">
    <location>
        <begin position="125"/>
        <end position="141"/>
    </location>
</feature>
<accession>A0A1I1E4X3</accession>
<dbReference type="AlphaFoldDB" id="A0A1I1E4X3"/>
<gene>
    <name evidence="2" type="ORF">SAMN02745150_00945</name>
</gene>
<protein>
    <submittedName>
        <fullName evidence="2">Uncharacterized protein</fullName>
    </submittedName>
</protein>
<sequence length="153" mass="18393">MNQDKPYLSIIYISIFGFFLTGILAYPYGINWDNSYVYYNIDIFNNWMGWFYPSLWKYLINIIDLKNSIGLLHNIFYWIGIPLIYLNFIYIPPLFLSNKKYLYNYIIFAFCPSIVIFLTNITNNVLLLSFLTLAIGSYTVFRKNKSKIFFYYR</sequence>
<dbReference type="STRING" id="34097.SAMN02745150_00945"/>
<evidence type="ECO:0000313" key="3">
    <source>
        <dbReference type="Proteomes" id="UP000240042"/>
    </source>
</evidence>
<feature type="transmembrane region" description="Helical" evidence="1">
    <location>
        <begin position="7"/>
        <end position="28"/>
    </location>
</feature>
<evidence type="ECO:0000313" key="2">
    <source>
        <dbReference type="EMBL" id="SFB82127.1"/>
    </source>
</evidence>